<dbReference type="AlphaFoldDB" id="A0A558JDZ2"/>
<dbReference type="Gene3D" id="3.90.230.10">
    <property type="entry name" value="Creatinase/methionine aminopeptidase superfamily"/>
    <property type="match status" value="1"/>
</dbReference>
<sequence>MEVAMDYHHYREALAETLAQSELPFPAAEYEARLAKVRQAMAQQTLDALLLTDPADINYLTGYHTFEVSVHACLVCTQERLVLQVASIETGAAVVTARVDGIIGYRWENLDEIITPLADLLAPCQKIGIDGWSSGLRFGVIDALMQTIGRERFSEAGALVDAIRIIKSPAELEMLQESARITALGLEIAIQCIRPGMTDNAIAAAGAKALLENGSEFMSLQPIVTSGHRIGVIHVNHKRRVIQANEPVFLEFGAAYQRYTAPMMRTAVTGVPSPALSATRDLCRSIFEALCSAMRPGNTFDAAAQAADALLAPQRDQYFFSGVFGYAVGAQFPPSWVEGTGFIAKGQNRTFEANMVFHLPLCLRVPGQWGVGISDTVVVTESGAKPLTNNDWQLFEARS</sequence>
<dbReference type="Pfam" id="PF01321">
    <property type="entry name" value="Creatinase_N"/>
    <property type="match status" value="1"/>
</dbReference>
<comment type="caution">
    <text evidence="3">The sequence shown here is derived from an EMBL/GenBank/DDBJ whole genome shotgun (WGS) entry which is preliminary data.</text>
</comment>
<dbReference type="CDD" id="cd01066">
    <property type="entry name" value="APP_MetAP"/>
    <property type="match status" value="1"/>
</dbReference>
<keyword evidence="3" id="KW-0031">Aminopeptidase</keyword>
<dbReference type="SUPFAM" id="SSF53092">
    <property type="entry name" value="Creatinase/prolidase N-terminal domain"/>
    <property type="match status" value="1"/>
</dbReference>
<feature type="domain" description="Creatinase N-terminal" evidence="2">
    <location>
        <begin position="33"/>
        <end position="166"/>
    </location>
</feature>
<organism evidence="3 4">
    <name type="scientific">Vreelandella titanicae</name>
    <dbReference type="NCBI Taxonomy" id="664683"/>
    <lineage>
        <taxon>Bacteria</taxon>
        <taxon>Pseudomonadati</taxon>
        <taxon>Pseudomonadota</taxon>
        <taxon>Gammaproteobacteria</taxon>
        <taxon>Oceanospirillales</taxon>
        <taxon>Halomonadaceae</taxon>
        <taxon>Vreelandella</taxon>
    </lineage>
</organism>
<evidence type="ECO:0000313" key="3">
    <source>
        <dbReference type="EMBL" id="TVU91860.1"/>
    </source>
</evidence>
<name>A0A558JDZ2_9GAMM</name>
<dbReference type="InterPro" id="IPR050659">
    <property type="entry name" value="Peptidase_M24B"/>
</dbReference>
<gene>
    <name evidence="3" type="ORF">FQP89_01620</name>
</gene>
<dbReference type="Gene3D" id="3.40.350.10">
    <property type="entry name" value="Creatinase/prolidase N-terminal domain"/>
    <property type="match status" value="1"/>
</dbReference>
<protein>
    <submittedName>
        <fullName evidence="3">Aminopeptidase P family protein</fullName>
    </submittedName>
</protein>
<dbReference type="PANTHER" id="PTHR46112">
    <property type="entry name" value="AMINOPEPTIDASE"/>
    <property type="match status" value="1"/>
</dbReference>
<dbReference type="InterPro" id="IPR029149">
    <property type="entry name" value="Creatin/AminoP/Spt16_N"/>
</dbReference>
<dbReference type="InterPro" id="IPR036005">
    <property type="entry name" value="Creatinase/aminopeptidase-like"/>
</dbReference>
<dbReference type="Pfam" id="PF00557">
    <property type="entry name" value="Peptidase_M24"/>
    <property type="match status" value="1"/>
</dbReference>
<evidence type="ECO:0000259" key="1">
    <source>
        <dbReference type="Pfam" id="PF00557"/>
    </source>
</evidence>
<dbReference type="GO" id="GO:0004177">
    <property type="term" value="F:aminopeptidase activity"/>
    <property type="evidence" value="ECO:0007669"/>
    <property type="project" value="UniProtKB-KW"/>
</dbReference>
<feature type="domain" description="Peptidase M24" evidence="1">
    <location>
        <begin position="174"/>
        <end position="381"/>
    </location>
</feature>
<dbReference type="Proteomes" id="UP000317288">
    <property type="component" value="Unassembled WGS sequence"/>
</dbReference>
<dbReference type="SUPFAM" id="SSF55920">
    <property type="entry name" value="Creatinase/aminopeptidase"/>
    <property type="match status" value="1"/>
</dbReference>
<keyword evidence="3" id="KW-0645">Protease</keyword>
<proteinExistence type="predicted"/>
<evidence type="ECO:0000313" key="4">
    <source>
        <dbReference type="Proteomes" id="UP000317288"/>
    </source>
</evidence>
<dbReference type="PANTHER" id="PTHR46112:SF2">
    <property type="entry name" value="XAA-PRO AMINOPEPTIDASE P-RELATED"/>
    <property type="match status" value="1"/>
</dbReference>
<reference evidence="3 4" key="1">
    <citation type="submission" date="2019-07" db="EMBL/GenBank/DDBJ databases">
        <title>Diversity of Bacteria from Kongsfjorden, Arctic.</title>
        <authorList>
            <person name="Yu Y."/>
        </authorList>
    </citation>
    <scope>NUCLEOTIDE SEQUENCE [LARGE SCALE GENOMIC DNA]</scope>
    <source>
        <strain evidence="3 4">SM1922</strain>
    </source>
</reference>
<dbReference type="InterPro" id="IPR000587">
    <property type="entry name" value="Creatinase_N"/>
</dbReference>
<keyword evidence="3" id="KW-0378">Hydrolase</keyword>
<dbReference type="EMBL" id="VNFE01000001">
    <property type="protein sequence ID" value="TVU91860.1"/>
    <property type="molecule type" value="Genomic_DNA"/>
</dbReference>
<accession>A0A558JDZ2</accession>
<evidence type="ECO:0000259" key="2">
    <source>
        <dbReference type="Pfam" id="PF01321"/>
    </source>
</evidence>
<dbReference type="InterPro" id="IPR000994">
    <property type="entry name" value="Pept_M24"/>
</dbReference>